<protein>
    <submittedName>
        <fullName evidence="1">OsmC family protein</fullName>
    </submittedName>
</protein>
<gene>
    <name evidence="1" type="ORF">KIH27_13985</name>
</gene>
<name>A0ABS5RMB2_9MYCO</name>
<dbReference type="InterPro" id="IPR015946">
    <property type="entry name" value="KH_dom-like_a/b"/>
</dbReference>
<evidence type="ECO:0000313" key="1">
    <source>
        <dbReference type="EMBL" id="MBS9534699.1"/>
    </source>
</evidence>
<sequence length="191" mass="20784">MAWTRPGRLSLGWRRRKDFPVTTSTSRLASVVAASEAPAAADPANAQVVFRASATAHDAVASTVKLGRYSVEVDEPPTLGGEDTAPNPVEYYLASLLSCQIVTWRFWAQKLGIAVDDIKARAEGDLDVRGFFGIDDAVRAGFGEVRVVVTVTGPETPQRYQELHEIVEKHCPVLDLTVNPTPVRTTVEVRP</sequence>
<reference evidence="1 2" key="1">
    <citation type="submission" date="2021-05" db="EMBL/GenBank/DDBJ databases">
        <title>Mycobacterium acidophilum sp. nov., an extremely acid-tolerant member of the genus Mycobacterium.</title>
        <authorList>
            <person name="Xia J."/>
        </authorList>
    </citation>
    <scope>NUCLEOTIDE SEQUENCE [LARGE SCALE GENOMIC DNA]</scope>
    <source>
        <strain evidence="1 2">M1</strain>
    </source>
</reference>
<keyword evidence="2" id="KW-1185">Reference proteome</keyword>
<dbReference type="SUPFAM" id="SSF82784">
    <property type="entry name" value="OsmC-like"/>
    <property type="match status" value="1"/>
</dbReference>
<dbReference type="Proteomes" id="UP001519535">
    <property type="component" value="Unassembled WGS sequence"/>
</dbReference>
<evidence type="ECO:0000313" key="2">
    <source>
        <dbReference type="Proteomes" id="UP001519535"/>
    </source>
</evidence>
<dbReference type="EMBL" id="JAHCLR010000028">
    <property type="protein sequence ID" value="MBS9534699.1"/>
    <property type="molecule type" value="Genomic_DNA"/>
</dbReference>
<dbReference type="InterPro" id="IPR052924">
    <property type="entry name" value="OsmC/Ohr_hydroprdx_reductase"/>
</dbReference>
<dbReference type="Pfam" id="PF02566">
    <property type="entry name" value="OsmC"/>
    <property type="match status" value="1"/>
</dbReference>
<dbReference type="PANTHER" id="PTHR35368:SF1">
    <property type="entry name" value="HYDROPEROXIDE REDUCTASE"/>
    <property type="match status" value="1"/>
</dbReference>
<proteinExistence type="predicted"/>
<comment type="caution">
    <text evidence="1">The sequence shown here is derived from an EMBL/GenBank/DDBJ whole genome shotgun (WGS) entry which is preliminary data.</text>
</comment>
<organism evidence="1 2">
    <name type="scientific">Mycolicibacter acidiphilus</name>
    <dbReference type="NCBI Taxonomy" id="2835306"/>
    <lineage>
        <taxon>Bacteria</taxon>
        <taxon>Bacillati</taxon>
        <taxon>Actinomycetota</taxon>
        <taxon>Actinomycetes</taxon>
        <taxon>Mycobacteriales</taxon>
        <taxon>Mycobacteriaceae</taxon>
        <taxon>Mycolicibacter</taxon>
    </lineage>
</organism>
<dbReference type="Gene3D" id="3.30.300.20">
    <property type="match status" value="1"/>
</dbReference>
<dbReference type="PANTHER" id="PTHR35368">
    <property type="entry name" value="HYDROPEROXIDE REDUCTASE"/>
    <property type="match status" value="1"/>
</dbReference>
<dbReference type="InterPro" id="IPR003718">
    <property type="entry name" value="OsmC/Ohr_fam"/>
</dbReference>
<dbReference type="InterPro" id="IPR036102">
    <property type="entry name" value="OsmC/Ohrsf"/>
</dbReference>
<accession>A0ABS5RMB2</accession>